<dbReference type="EMBL" id="JAGRRH010000009">
    <property type="protein sequence ID" value="KAG7364364.1"/>
    <property type="molecule type" value="Genomic_DNA"/>
</dbReference>
<evidence type="ECO:0000313" key="2">
    <source>
        <dbReference type="Proteomes" id="UP000693970"/>
    </source>
</evidence>
<name>A0A9K3Q131_9STRA</name>
<dbReference type="Proteomes" id="UP000693970">
    <property type="component" value="Unassembled WGS sequence"/>
</dbReference>
<accession>A0A9K3Q131</accession>
<reference evidence="1" key="1">
    <citation type="journal article" date="2021" name="Sci. Rep.">
        <title>Diploid genomic architecture of Nitzschia inconspicua, an elite biomass production diatom.</title>
        <authorList>
            <person name="Oliver A."/>
            <person name="Podell S."/>
            <person name="Pinowska A."/>
            <person name="Traller J.C."/>
            <person name="Smith S.R."/>
            <person name="McClure R."/>
            <person name="Beliaev A."/>
            <person name="Bohutskyi P."/>
            <person name="Hill E.A."/>
            <person name="Rabines A."/>
            <person name="Zheng H."/>
            <person name="Allen L.Z."/>
            <person name="Kuo A."/>
            <person name="Grigoriev I.V."/>
            <person name="Allen A.E."/>
            <person name="Hazlebeck D."/>
            <person name="Allen E.E."/>
        </authorList>
    </citation>
    <scope>NUCLEOTIDE SEQUENCE</scope>
    <source>
        <strain evidence="1">Hildebrandi</strain>
    </source>
</reference>
<sequence>MKILSPPLLQFCKASRDAAQNCRKQMDNSFSNQECIFLDKNVVKCESAVNQAFQHINLRGCPFQIKALTLCEDEWCHLQDPKSCTKECSAVREALSSCIQQQVFHYFERSDLTTNGTPAV</sequence>
<reference evidence="1" key="2">
    <citation type="submission" date="2021-04" db="EMBL/GenBank/DDBJ databases">
        <authorList>
            <person name="Podell S."/>
        </authorList>
    </citation>
    <scope>NUCLEOTIDE SEQUENCE</scope>
    <source>
        <strain evidence="1">Hildebrandi</strain>
    </source>
</reference>
<organism evidence="1 2">
    <name type="scientific">Nitzschia inconspicua</name>
    <dbReference type="NCBI Taxonomy" id="303405"/>
    <lineage>
        <taxon>Eukaryota</taxon>
        <taxon>Sar</taxon>
        <taxon>Stramenopiles</taxon>
        <taxon>Ochrophyta</taxon>
        <taxon>Bacillariophyta</taxon>
        <taxon>Bacillariophyceae</taxon>
        <taxon>Bacillariophycidae</taxon>
        <taxon>Bacillariales</taxon>
        <taxon>Bacillariaceae</taxon>
        <taxon>Nitzschia</taxon>
    </lineage>
</organism>
<comment type="caution">
    <text evidence="1">The sequence shown here is derived from an EMBL/GenBank/DDBJ whole genome shotgun (WGS) entry which is preliminary data.</text>
</comment>
<dbReference type="AlphaFoldDB" id="A0A9K3Q131"/>
<gene>
    <name evidence="1" type="ORF">IV203_037566</name>
</gene>
<evidence type="ECO:0000313" key="1">
    <source>
        <dbReference type="EMBL" id="KAG7364364.1"/>
    </source>
</evidence>
<protein>
    <submittedName>
        <fullName evidence="1">Uncharacterized protein</fullName>
    </submittedName>
</protein>
<keyword evidence="2" id="KW-1185">Reference proteome</keyword>
<proteinExistence type="predicted"/>